<feature type="transmembrane region" description="Helical" evidence="6">
    <location>
        <begin position="161"/>
        <end position="181"/>
    </location>
</feature>
<feature type="transmembrane region" description="Helical" evidence="6">
    <location>
        <begin position="391"/>
        <end position="412"/>
    </location>
</feature>
<protein>
    <submittedName>
        <fullName evidence="8">NAD(P)H-quinone oxidoreductase subunit 2, chloroplastic</fullName>
    </submittedName>
</protein>
<dbReference type="InterPro" id="IPR050586">
    <property type="entry name" value="CPA3_Na-H_Antiporter_D"/>
</dbReference>
<sequence>MDLTMILGMLVALVILTLCAVLSYKYRDLGLIGAIVAAIIAFWAVSSAKPELTIYCAFVFVIGIINLASLKAIKSVIQGVDYGLVGLMILATMYIFTTQDLAMILVAFVLVSVPTYILVMIREGGTNVEVGIKYITFMVLATVLFLIGAVILAYTKSAPNAILYILGYVMLVLGLSIEVGVAPLHEWVPDVFTSADPIPMSIIASLAKIVPFIVALWVLIYTACDLTASIAIFTAVLAAISMFTGNIGALTSKEPARVLAYSTVANMGYILTGLVVAINPEPAFIGFALVGVVLMLFANAAGKIGFFNAIKGKGAYTPLMYLLAFSFIGLPPLMGFWGKFFILASLVNVGLFLGDAGLIYYILAAIVVINSAISVPYYLRLARDLGGSWQLNLANVISLVAVIIVFITVAFIPVDWFINSMAVVAQTIGVVI</sequence>
<feature type="transmembrane region" description="Helical" evidence="6">
    <location>
        <begin position="258"/>
        <end position="278"/>
    </location>
</feature>
<name>A0A7G9Z3E4_9EURY</name>
<feature type="transmembrane region" description="Helical" evidence="6">
    <location>
        <begin position="6"/>
        <end position="24"/>
    </location>
</feature>
<keyword evidence="2" id="KW-1003">Cell membrane</keyword>
<dbReference type="Pfam" id="PF00361">
    <property type="entry name" value="Proton_antipo_M"/>
    <property type="match status" value="1"/>
</dbReference>
<dbReference type="PANTHER" id="PTHR42703">
    <property type="entry name" value="NADH DEHYDROGENASE"/>
    <property type="match status" value="1"/>
</dbReference>
<organism evidence="8">
    <name type="scientific">Candidatus Methanophaga sp. ANME-1 ERB7</name>
    <dbReference type="NCBI Taxonomy" id="2759913"/>
    <lineage>
        <taxon>Archaea</taxon>
        <taxon>Methanobacteriati</taxon>
        <taxon>Methanobacteriota</taxon>
        <taxon>Stenosarchaea group</taxon>
        <taxon>Methanomicrobia</taxon>
        <taxon>Candidatus Methanophagales</taxon>
        <taxon>Candidatus Methanophagaceae</taxon>
        <taxon>Candidatus Methanophaga</taxon>
    </lineage>
</organism>
<evidence type="ECO:0000256" key="1">
    <source>
        <dbReference type="ARBA" id="ARBA00004651"/>
    </source>
</evidence>
<keyword evidence="4 6" id="KW-1133">Transmembrane helix</keyword>
<feature type="transmembrane region" description="Helical" evidence="6">
    <location>
        <begin position="226"/>
        <end position="246"/>
    </location>
</feature>
<feature type="transmembrane region" description="Helical" evidence="6">
    <location>
        <begin position="80"/>
        <end position="96"/>
    </location>
</feature>
<feature type="transmembrane region" description="Helical" evidence="6">
    <location>
        <begin position="29"/>
        <end position="46"/>
    </location>
</feature>
<dbReference type="AlphaFoldDB" id="A0A7G9Z3E4"/>
<keyword evidence="5 6" id="KW-0472">Membrane</keyword>
<feature type="transmembrane region" description="Helical" evidence="6">
    <location>
        <begin position="319"/>
        <end position="338"/>
    </location>
</feature>
<evidence type="ECO:0000256" key="2">
    <source>
        <dbReference type="ARBA" id="ARBA00022475"/>
    </source>
</evidence>
<reference evidence="8" key="1">
    <citation type="submission" date="2020-06" db="EMBL/GenBank/DDBJ databases">
        <title>Unique genomic features of the anaerobic methanotrophic archaea.</title>
        <authorList>
            <person name="Chadwick G.L."/>
            <person name="Skennerton C.T."/>
            <person name="Laso-Perez R."/>
            <person name="Leu A.O."/>
            <person name="Speth D.R."/>
            <person name="Yu H."/>
            <person name="Morgan-Lang C."/>
            <person name="Hatzenpichler R."/>
            <person name="Goudeau D."/>
            <person name="Malmstrom R."/>
            <person name="Brazelton W.J."/>
            <person name="Woyke T."/>
            <person name="Hallam S.J."/>
            <person name="Tyson G.W."/>
            <person name="Wegener G."/>
            <person name="Boetius A."/>
            <person name="Orphan V."/>
        </authorList>
    </citation>
    <scope>NUCLEOTIDE SEQUENCE</scope>
</reference>
<evidence type="ECO:0000256" key="4">
    <source>
        <dbReference type="ARBA" id="ARBA00022989"/>
    </source>
</evidence>
<comment type="subcellular location">
    <subcellularLocation>
        <location evidence="1">Cell membrane</location>
        <topology evidence="1">Multi-pass membrane protein</topology>
    </subcellularLocation>
</comment>
<proteinExistence type="predicted"/>
<dbReference type="GO" id="GO:0005886">
    <property type="term" value="C:plasma membrane"/>
    <property type="evidence" value="ECO:0007669"/>
    <property type="project" value="UniProtKB-SubCell"/>
</dbReference>
<dbReference type="EMBL" id="MT631592">
    <property type="protein sequence ID" value="QNO54778.1"/>
    <property type="molecule type" value="Genomic_DNA"/>
</dbReference>
<accession>A0A7G9Z3E4</accession>
<feature type="transmembrane region" description="Helical" evidence="6">
    <location>
        <begin position="52"/>
        <end position="73"/>
    </location>
</feature>
<evidence type="ECO:0000259" key="7">
    <source>
        <dbReference type="Pfam" id="PF00361"/>
    </source>
</evidence>
<evidence type="ECO:0000256" key="6">
    <source>
        <dbReference type="SAM" id="Phobius"/>
    </source>
</evidence>
<feature type="transmembrane region" description="Helical" evidence="6">
    <location>
        <begin position="358"/>
        <end position="379"/>
    </location>
</feature>
<gene>
    <name evidence="8" type="primary">ndhB_1</name>
    <name evidence="8" type="ORF">PNEAJHEF_00002</name>
</gene>
<evidence type="ECO:0000313" key="8">
    <source>
        <dbReference type="EMBL" id="QNO54778.1"/>
    </source>
</evidence>
<dbReference type="InterPro" id="IPR001750">
    <property type="entry name" value="ND/Mrp_TM"/>
</dbReference>
<feature type="transmembrane region" description="Helical" evidence="6">
    <location>
        <begin position="202"/>
        <end position="220"/>
    </location>
</feature>
<feature type="domain" description="NADH:quinone oxidoreductase/Mrp antiporter transmembrane" evidence="7">
    <location>
        <begin position="99"/>
        <end position="353"/>
    </location>
</feature>
<dbReference type="PANTHER" id="PTHR42703:SF1">
    <property type="entry name" value="NA(+)_H(+) ANTIPORTER SUBUNIT D1"/>
    <property type="match status" value="1"/>
</dbReference>
<evidence type="ECO:0000256" key="5">
    <source>
        <dbReference type="ARBA" id="ARBA00023136"/>
    </source>
</evidence>
<evidence type="ECO:0000256" key="3">
    <source>
        <dbReference type="ARBA" id="ARBA00022692"/>
    </source>
</evidence>
<feature type="transmembrane region" description="Helical" evidence="6">
    <location>
        <begin position="102"/>
        <end position="122"/>
    </location>
</feature>
<feature type="transmembrane region" description="Helical" evidence="6">
    <location>
        <begin position="134"/>
        <end position="155"/>
    </location>
</feature>
<feature type="transmembrane region" description="Helical" evidence="6">
    <location>
        <begin position="284"/>
        <end position="307"/>
    </location>
</feature>
<keyword evidence="3 6" id="KW-0812">Transmembrane</keyword>